<feature type="transmembrane region" description="Helical" evidence="7">
    <location>
        <begin position="109"/>
        <end position="128"/>
    </location>
</feature>
<dbReference type="GeneID" id="109696783"/>
<reference evidence="9" key="1">
    <citation type="journal article" date="2017" name="G3 (Bethesda)">
        <title>De Novo Genome and Transcriptome Assembly of the Canadian Beaver (Castor canadensis).</title>
        <authorList>
            <person name="Lok S."/>
            <person name="Paton T.A."/>
            <person name="Wang Z."/>
            <person name="Kaur G."/>
            <person name="Walker S."/>
            <person name="Yuen R.K."/>
            <person name="Sung W.W."/>
            <person name="Whitney J."/>
            <person name="Buchanan J.A."/>
            <person name="Trost B."/>
            <person name="Singh N."/>
            <person name="Apresto B."/>
            <person name="Chen N."/>
            <person name="Coole M."/>
            <person name="Dawson T.J."/>
            <person name="Ho K.Y."/>
            <person name="Hu Z."/>
            <person name="Pullenayegum S."/>
            <person name="Samler K."/>
            <person name="Shipstone A."/>
            <person name="Tsoi F."/>
            <person name="Wang T."/>
            <person name="Pereira S.L."/>
            <person name="Rostami P."/>
            <person name="Ryan C.A."/>
            <person name="Tong A.H."/>
            <person name="Ng K."/>
            <person name="Sundaravadanam Y."/>
            <person name="Simpson J.T."/>
            <person name="Lim B.K."/>
            <person name="Engstrom M.D."/>
            <person name="Dutton C.J."/>
            <person name="Kerr K.C."/>
            <person name="Franke M."/>
            <person name="Rapley W."/>
            <person name="Wintle R.F."/>
            <person name="Scherer S.W."/>
        </authorList>
    </citation>
    <scope>NUCLEOTIDE SEQUENCE</scope>
    <source>
        <strain evidence="9">ROM106880</strain>
        <tissue evidence="9">Muscle</tissue>
    </source>
</reference>
<comment type="function">
    <text evidence="5">Putative transporter.</text>
</comment>
<dbReference type="EMBL" id="GFFV01003353">
    <property type="protein sequence ID" value="JAV36592.1"/>
    <property type="molecule type" value="Transcribed_RNA"/>
</dbReference>
<organism evidence="9">
    <name type="scientific">Castor canadensis</name>
    <name type="common">American beaver</name>
    <dbReference type="NCBI Taxonomy" id="51338"/>
    <lineage>
        <taxon>Eukaryota</taxon>
        <taxon>Metazoa</taxon>
        <taxon>Chordata</taxon>
        <taxon>Craniata</taxon>
        <taxon>Vertebrata</taxon>
        <taxon>Euteleostomi</taxon>
        <taxon>Mammalia</taxon>
        <taxon>Eutheria</taxon>
        <taxon>Euarchontoglires</taxon>
        <taxon>Glires</taxon>
        <taxon>Rodentia</taxon>
        <taxon>Castorimorpha</taxon>
        <taxon>Castoridae</taxon>
        <taxon>Castor</taxon>
    </lineage>
</organism>
<evidence type="ECO:0000256" key="3">
    <source>
        <dbReference type="ARBA" id="ARBA00022989"/>
    </source>
</evidence>
<dbReference type="KEGG" id="ccan:109696783"/>
<dbReference type="SUPFAM" id="SSF103481">
    <property type="entry name" value="Multidrug resistance efflux transporter EmrE"/>
    <property type="match status" value="2"/>
</dbReference>
<evidence type="ECO:0000313" key="9">
    <source>
        <dbReference type="EMBL" id="JAV36592.1"/>
    </source>
</evidence>
<dbReference type="OrthoDB" id="10261634at2759"/>
<dbReference type="PANTHER" id="PTHR11132">
    <property type="entry name" value="SOLUTE CARRIER FAMILY 35"/>
    <property type="match status" value="1"/>
</dbReference>
<evidence type="ECO:0000256" key="1">
    <source>
        <dbReference type="ARBA" id="ARBA00004141"/>
    </source>
</evidence>
<keyword evidence="2 7" id="KW-0812">Transmembrane</keyword>
<keyword evidence="11" id="KW-1185">Reference proteome</keyword>
<evidence type="ECO:0000313" key="11">
    <source>
        <dbReference type="Proteomes" id="UP001732720"/>
    </source>
</evidence>
<protein>
    <submittedName>
        <fullName evidence="9 12">Solute carrier family 35 member E4</fullName>
    </submittedName>
</protein>
<keyword evidence="4 7" id="KW-0472">Membrane</keyword>
<comment type="subcellular location">
    <subcellularLocation>
        <location evidence="1">Membrane</location>
        <topology evidence="1">Multi-pass membrane protein</topology>
    </subcellularLocation>
</comment>
<evidence type="ECO:0000256" key="4">
    <source>
        <dbReference type="ARBA" id="ARBA00023136"/>
    </source>
</evidence>
<dbReference type="InterPro" id="IPR037185">
    <property type="entry name" value="EmrE-like"/>
</dbReference>
<feature type="transmembrane region" description="Helical" evidence="7">
    <location>
        <begin position="134"/>
        <end position="154"/>
    </location>
</feature>
<proteinExistence type="inferred from homology"/>
<reference evidence="12" key="3">
    <citation type="submission" date="2025-04" db="UniProtKB">
        <authorList>
            <consortium name="RefSeq"/>
        </authorList>
    </citation>
    <scope>IDENTIFICATION</scope>
    <source>
        <tissue evidence="12">Leukocyte</tissue>
    </source>
</reference>
<evidence type="ECO:0000256" key="6">
    <source>
        <dbReference type="ARBA" id="ARBA00093775"/>
    </source>
</evidence>
<dbReference type="RefSeq" id="XP_020035588.1">
    <property type="nucleotide sequence ID" value="XM_020179999.1"/>
</dbReference>
<gene>
    <name evidence="9" type="primary">SLC35E4</name>
    <name evidence="10 12" type="synonym">Slc35e4</name>
</gene>
<feature type="transmembrane region" description="Helical" evidence="7">
    <location>
        <begin position="253"/>
        <end position="280"/>
    </location>
</feature>
<dbReference type="InterPro" id="IPR050186">
    <property type="entry name" value="TPT_transporter"/>
</dbReference>
<dbReference type="InterPro" id="IPR004853">
    <property type="entry name" value="Sugar_P_trans_dom"/>
</dbReference>
<reference evidence="10" key="2">
    <citation type="submission" date="2023-09" db="UniProtKB">
        <authorList>
            <consortium name="Ensembl"/>
        </authorList>
    </citation>
    <scope>IDENTIFICATION</scope>
</reference>
<comment type="similarity">
    <text evidence="6">Belongs to the TPT transporter family. SLC35E subfamily.</text>
</comment>
<name>A0A250XYY6_CASCN</name>
<keyword evidence="3 7" id="KW-1133">Transmembrane helix</keyword>
<evidence type="ECO:0000259" key="8">
    <source>
        <dbReference type="Pfam" id="PF03151"/>
    </source>
</evidence>
<dbReference type="AlphaFoldDB" id="A0A250XYY6"/>
<feature type="transmembrane region" description="Helical" evidence="7">
    <location>
        <begin position="219"/>
        <end position="241"/>
    </location>
</feature>
<dbReference type="Proteomes" id="UP001732720">
    <property type="component" value="Chromosome 18"/>
</dbReference>
<dbReference type="Ensembl" id="ENSCCNT00000038527.1">
    <property type="protein sequence ID" value="ENSCCNP00000030585.1"/>
    <property type="gene ID" value="ENSCCNG00000029259.1"/>
</dbReference>
<sequence length="349" mass="36804">MCRPLENHEGRMTSAEAVAVTGSAWEAGPPAYPPGSPQVLRRPGRARVALVALVWLLAGASMSSLNKWIFTVHGFGRPLLLSALHMLAAALVCHWGARRPMPDGTRHRILLLSLTFGTSMACGNVGLSTVPLDLAQLATTTTPLFTLALSALLLGRRHHPLQFAAMGLLCLGAACSLAGELRVPPAGCGFLLAATCLRGFKSVQQSALLQEGRMDAVTLLYATSVPSFCLLAGATLVLEAGVSPAPVPTDSRLWACVLLSCFLSVVYNLASFSLLALTSALTVHVLGNLSVVGNLTLSRFLFGSHLSALSYVGIALILSGMFLYHNCEVVASWAARRGLWQRGQPGKGL</sequence>
<feature type="transmembrane region" description="Helical" evidence="7">
    <location>
        <begin position="48"/>
        <end position="69"/>
    </location>
</feature>
<dbReference type="Pfam" id="PF03151">
    <property type="entry name" value="TPT"/>
    <property type="match status" value="1"/>
</dbReference>
<dbReference type="GO" id="GO:0016020">
    <property type="term" value="C:membrane"/>
    <property type="evidence" value="ECO:0007669"/>
    <property type="project" value="UniProtKB-SubCell"/>
</dbReference>
<evidence type="ECO:0000256" key="2">
    <source>
        <dbReference type="ARBA" id="ARBA00022692"/>
    </source>
</evidence>
<accession>A0A250XYY6</accession>
<feature type="domain" description="Sugar phosphate transporter" evidence="8">
    <location>
        <begin position="47"/>
        <end position="324"/>
    </location>
</feature>
<evidence type="ECO:0000256" key="5">
    <source>
        <dbReference type="ARBA" id="ARBA00093767"/>
    </source>
</evidence>
<evidence type="ECO:0000313" key="10">
    <source>
        <dbReference type="Ensembl" id="ENSCCNP00000030585.1"/>
    </source>
</evidence>
<dbReference type="CTD" id="339665"/>
<feature type="transmembrane region" description="Helical" evidence="7">
    <location>
        <begin position="300"/>
        <end position="324"/>
    </location>
</feature>
<evidence type="ECO:0000313" key="12">
    <source>
        <dbReference type="RefSeq" id="XP_020035588.1"/>
    </source>
</evidence>
<evidence type="ECO:0000256" key="7">
    <source>
        <dbReference type="SAM" id="Phobius"/>
    </source>
</evidence>
<feature type="transmembrane region" description="Helical" evidence="7">
    <location>
        <begin position="75"/>
        <end position="97"/>
    </location>
</feature>